<sequence length="255" mass="27439">MSQEASVTTRAPSSFRIGSALSLAWEVYARNFLKLVAIAVAAQVPIYLVSVLSPLSPQMTFRTAQGWLVLLLGLLIAAIHQGMVSYGAHEDLVHKPFEIGAAFRAVSGNLLALLGSWLIAGVLIEIGIILFFVPGIIIACMLFITTPVCVTEQRGVFDSLGRSKELTKGNRWKILALMLLLYGIPALIGFLISLLFLGGRIVASYAAPSYAFITATTLAQILVSSFVTVVVATSYFLLRTAKEGVDISQLTTVFD</sequence>
<organism evidence="3 4">
    <name type="scientific">Labrys miyagiensis</name>
    <dbReference type="NCBI Taxonomy" id="346912"/>
    <lineage>
        <taxon>Bacteria</taxon>
        <taxon>Pseudomonadati</taxon>
        <taxon>Pseudomonadota</taxon>
        <taxon>Alphaproteobacteria</taxon>
        <taxon>Hyphomicrobiales</taxon>
        <taxon>Xanthobacteraceae</taxon>
        <taxon>Labrys</taxon>
    </lineage>
</organism>
<gene>
    <name evidence="3" type="ORF">GCM10007874_58160</name>
</gene>
<keyword evidence="1" id="KW-0472">Membrane</keyword>
<feature type="transmembrane region" description="Helical" evidence="1">
    <location>
        <begin position="67"/>
        <end position="89"/>
    </location>
</feature>
<reference evidence="4" key="1">
    <citation type="journal article" date="2019" name="Int. J. Syst. Evol. Microbiol.">
        <title>The Global Catalogue of Microorganisms (GCM) 10K type strain sequencing project: providing services to taxonomists for standard genome sequencing and annotation.</title>
        <authorList>
            <consortium name="The Broad Institute Genomics Platform"/>
            <consortium name="The Broad Institute Genome Sequencing Center for Infectious Disease"/>
            <person name="Wu L."/>
            <person name="Ma J."/>
        </authorList>
    </citation>
    <scope>NUCLEOTIDE SEQUENCE [LARGE SCALE GENOMIC DNA]</scope>
    <source>
        <strain evidence="4">NBRC 101365</strain>
    </source>
</reference>
<feature type="transmembrane region" description="Helical" evidence="1">
    <location>
        <begin position="172"/>
        <end position="198"/>
    </location>
</feature>
<dbReference type="RefSeq" id="WP_284315751.1">
    <property type="nucleotide sequence ID" value="NZ_BSPC01000066.1"/>
</dbReference>
<accession>A0ABQ6CQZ4</accession>
<evidence type="ECO:0000259" key="2">
    <source>
        <dbReference type="Pfam" id="PF10110"/>
    </source>
</evidence>
<proteinExistence type="predicted"/>
<keyword evidence="1" id="KW-1133">Transmembrane helix</keyword>
<feature type="domain" description="Glycerophosphoryl diester phosphodiesterase membrane" evidence="2">
    <location>
        <begin position="123"/>
        <end position="240"/>
    </location>
</feature>
<evidence type="ECO:0000313" key="4">
    <source>
        <dbReference type="Proteomes" id="UP001156882"/>
    </source>
</evidence>
<evidence type="ECO:0000313" key="3">
    <source>
        <dbReference type="EMBL" id="GLS22796.1"/>
    </source>
</evidence>
<protein>
    <recommendedName>
        <fullName evidence="2">Glycerophosphoryl diester phosphodiesterase membrane domain-containing protein</fullName>
    </recommendedName>
</protein>
<feature type="transmembrane region" description="Helical" evidence="1">
    <location>
        <begin position="210"/>
        <end position="238"/>
    </location>
</feature>
<dbReference type="Proteomes" id="UP001156882">
    <property type="component" value="Unassembled WGS sequence"/>
</dbReference>
<evidence type="ECO:0000256" key="1">
    <source>
        <dbReference type="SAM" id="Phobius"/>
    </source>
</evidence>
<feature type="transmembrane region" description="Helical" evidence="1">
    <location>
        <begin position="32"/>
        <end position="55"/>
    </location>
</feature>
<feature type="transmembrane region" description="Helical" evidence="1">
    <location>
        <begin position="126"/>
        <end position="151"/>
    </location>
</feature>
<comment type="caution">
    <text evidence="3">The sequence shown here is derived from an EMBL/GenBank/DDBJ whole genome shotgun (WGS) entry which is preliminary data.</text>
</comment>
<feature type="transmembrane region" description="Helical" evidence="1">
    <location>
        <begin position="101"/>
        <end position="120"/>
    </location>
</feature>
<keyword evidence="1" id="KW-0812">Transmembrane</keyword>
<dbReference type="Pfam" id="PF10110">
    <property type="entry name" value="GPDPase_memb"/>
    <property type="match status" value="1"/>
</dbReference>
<name>A0ABQ6CQZ4_9HYPH</name>
<dbReference type="EMBL" id="BSPC01000066">
    <property type="protein sequence ID" value="GLS22796.1"/>
    <property type="molecule type" value="Genomic_DNA"/>
</dbReference>
<dbReference type="InterPro" id="IPR018476">
    <property type="entry name" value="GlyceroP-diester-Pdiesterase_M"/>
</dbReference>
<keyword evidence="4" id="KW-1185">Reference proteome</keyword>